<evidence type="ECO:0000256" key="6">
    <source>
        <dbReference type="ARBA" id="ARBA00023136"/>
    </source>
</evidence>
<evidence type="ECO:0000256" key="3">
    <source>
        <dbReference type="ARBA" id="ARBA00022475"/>
    </source>
</evidence>
<reference evidence="10 11" key="1">
    <citation type="journal article" date="2017" name="Elife">
        <title>Extensive horizontal gene transfer in cheese-associated bacteria.</title>
        <authorList>
            <person name="Bonham K.S."/>
            <person name="Wolfe B.E."/>
            <person name="Dutton R.J."/>
        </authorList>
    </citation>
    <scope>NUCLEOTIDE SEQUENCE [LARGE SCALE GENOMIC DNA]</scope>
    <source>
        <strain evidence="10 11">JB182</strain>
    </source>
</reference>
<evidence type="ECO:0000313" key="11">
    <source>
        <dbReference type="Proteomes" id="UP000235739"/>
    </source>
</evidence>
<feature type="transmembrane region" description="Helical" evidence="8">
    <location>
        <begin position="303"/>
        <end position="323"/>
    </location>
</feature>
<dbReference type="AlphaFoldDB" id="A0A2N7S3S8"/>
<dbReference type="PANTHER" id="PTHR33406">
    <property type="entry name" value="MEMBRANE PROTEIN MJ1562-RELATED"/>
    <property type="match status" value="1"/>
</dbReference>
<dbReference type="GO" id="GO:0005886">
    <property type="term" value="C:plasma membrane"/>
    <property type="evidence" value="ECO:0007669"/>
    <property type="project" value="UniProtKB-SubCell"/>
</dbReference>
<evidence type="ECO:0000256" key="7">
    <source>
        <dbReference type="SAM" id="MobiDB-lite"/>
    </source>
</evidence>
<keyword evidence="5 8" id="KW-1133">Transmembrane helix</keyword>
<keyword evidence="6 8" id="KW-0472">Membrane</keyword>
<feature type="transmembrane region" description="Helical" evidence="8">
    <location>
        <begin position="535"/>
        <end position="556"/>
    </location>
</feature>
<evidence type="ECO:0000259" key="9">
    <source>
        <dbReference type="PROSITE" id="PS50156"/>
    </source>
</evidence>
<feature type="transmembrane region" description="Helical" evidence="8">
    <location>
        <begin position="367"/>
        <end position="388"/>
    </location>
</feature>
<dbReference type="InterPro" id="IPR000731">
    <property type="entry name" value="SSD"/>
</dbReference>
<evidence type="ECO:0000313" key="10">
    <source>
        <dbReference type="EMBL" id="PMQ20773.1"/>
    </source>
</evidence>
<dbReference type="InterPro" id="IPR004869">
    <property type="entry name" value="MMPL_dom"/>
</dbReference>
<feature type="region of interest" description="Disordered" evidence="7">
    <location>
        <begin position="680"/>
        <end position="700"/>
    </location>
</feature>
<evidence type="ECO:0000256" key="1">
    <source>
        <dbReference type="ARBA" id="ARBA00004651"/>
    </source>
</evidence>
<dbReference type="PANTHER" id="PTHR33406:SF6">
    <property type="entry name" value="MEMBRANE PROTEIN YDGH-RELATED"/>
    <property type="match status" value="1"/>
</dbReference>
<keyword evidence="3" id="KW-1003">Cell membrane</keyword>
<comment type="subcellular location">
    <subcellularLocation>
        <location evidence="1">Cell membrane</location>
        <topology evidence="1">Multi-pass membrane protein</topology>
    </subcellularLocation>
</comment>
<feature type="transmembrane region" description="Helical" evidence="8">
    <location>
        <begin position="21"/>
        <end position="40"/>
    </location>
</feature>
<evidence type="ECO:0000256" key="8">
    <source>
        <dbReference type="SAM" id="Phobius"/>
    </source>
</evidence>
<comment type="similarity">
    <text evidence="2">Belongs to the resistance-nodulation-cell division (RND) (TC 2.A.6) family. MmpL subfamily.</text>
</comment>
<dbReference type="SUPFAM" id="SSF82866">
    <property type="entry name" value="Multidrug efflux transporter AcrB transmembrane domain"/>
    <property type="match status" value="2"/>
</dbReference>
<evidence type="ECO:0000256" key="5">
    <source>
        <dbReference type="ARBA" id="ARBA00022989"/>
    </source>
</evidence>
<feature type="transmembrane region" description="Helical" evidence="8">
    <location>
        <begin position="609"/>
        <end position="632"/>
    </location>
</feature>
<dbReference type="EMBL" id="PNQX01000001">
    <property type="protein sequence ID" value="PMQ20773.1"/>
    <property type="molecule type" value="Genomic_DNA"/>
</dbReference>
<dbReference type="Pfam" id="PF03176">
    <property type="entry name" value="MMPL"/>
    <property type="match status" value="2"/>
</dbReference>
<proteinExistence type="inferred from homology"/>
<protein>
    <recommendedName>
        <fullName evidence="9">SSD domain-containing protein</fullName>
    </recommendedName>
</protein>
<feature type="transmembrane region" description="Helical" evidence="8">
    <location>
        <begin position="510"/>
        <end position="528"/>
    </location>
</feature>
<feature type="transmembrane region" description="Helical" evidence="8">
    <location>
        <begin position="200"/>
        <end position="222"/>
    </location>
</feature>
<feature type="transmembrane region" description="Helical" evidence="8">
    <location>
        <begin position="234"/>
        <end position="251"/>
    </location>
</feature>
<comment type="caution">
    <text evidence="10">The sequence shown here is derived from an EMBL/GenBank/DDBJ whole genome shotgun (WGS) entry which is preliminary data.</text>
</comment>
<dbReference type="RefSeq" id="WP_102597548.1">
    <property type="nucleotide sequence ID" value="NZ_JBQDNZ010000006.1"/>
</dbReference>
<feature type="transmembrane region" description="Helical" evidence="8">
    <location>
        <begin position="644"/>
        <end position="669"/>
    </location>
</feature>
<feature type="transmembrane region" description="Helical" evidence="8">
    <location>
        <begin position="171"/>
        <end position="193"/>
    </location>
</feature>
<sequence length="700" mass="73663">MKVPVISRVGDSLTSRRSARIWAAAVFAVILVLFGALSSIQAPTRSASSLVEGSDSAQVTELLAANTSDSKSSALLVASRTDGHALSEADNTAIDKQAVALSQDAEVAAGRTMASKDQQAAMVPLTWDTVSDTADRQKLNEIRNWIQEHPIQGLSVQVTGATAFAVDITNAFAGADFTLLAVTVGIVAVLLILTYRSPVLWLIPLLVVAIADRSASLVANLLGNAFNLTFDSGVLSVLVFGAGTNYALLLISRYRDELQKNDDHRQALSKAWAASFEAILTSNLTVVLALLTLGLAVMEDTRGLGIVCAAGLLIAAIFVLFLLPPVWAMCGRKAFWPLIPRPGQESKKENFFGRAARAVMTRPGLNLAALAVLLMVLAGALTGTRIGLDQTQQFRTATESSSAMQTLAEHFPAGETQPITILAQGTAIQALRDEFSGVENVKRVGESTQLGTTQWQQVSVISAVDPSSAMAQDLVADLRDAAATESAGQVLIGGQSAEQLDSHQMHLRDLFVIAPLIMVICFVMLGWLTRSWRTALALGLVNLLSAAAAVGLGSLVSSAVFEADALDVQVPLLAFVFLVALGVDYTIFLTQRVRQDAQSLTLREAVVLAASRTGSVITSAGLVLAGVFAALATLPLTVLGQLGLIVGLGVLLDTFVVRTLLLPALFAVLGSSKHPLFGTTSSPAKAAAEPTVQKENKINA</sequence>
<organism evidence="10 11">
    <name type="scientific">Glutamicibacter arilaitensis</name>
    <dbReference type="NCBI Taxonomy" id="256701"/>
    <lineage>
        <taxon>Bacteria</taxon>
        <taxon>Bacillati</taxon>
        <taxon>Actinomycetota</taxon>
        <taxon>Actinomycetes</taxon>
        <taxon>Micrococcales</taxon>
        <taxon>Micrococcaceae</taxon>
        <taxon>Glutamicibacter</taxon>
    </lineage>
</organism>
<keyword evidence="4 8" id="KW-0812">Transmembrane</keyword>
<accession>A0A2N7S3S8</accession>
<feature type="transmembrane region" description="Helical" evidence="8">
    <location>
        <begin position="568"/>
        <end position="588"/>
    </location>
</feature>
<dbReference type="Gene3D" id="1.20.1640.10">
    <property type="entry name" value="Multidrug efflux transporter AcrB transmembrane domain"/>
    <property type="match status" value="2"/>
</dbReference>
<dbReference type="PROSITE" id="PS50156">
    <property type="entry name" value="SSD"/>
    <property type="match status" value="2"/>
</dbReference>
<dbReference type="Proteomes" id="UP000235739">
    <property type="component" value="Unassembled WGS sequence"/>
</dbReference>
<evidence type="ECO:0000256" key="2">
    <source>
        <dbReference type="ARBA" id="ARBA00010157"/>
    </source>
</evidence>
<dbReference type="InterPro" id="IPR050545">
    <property type="entry name" value="Mycobact_MmpL"/>
</dbReference>
<feature type="domain" description="SSD" evidence="9">
    <location>
        <begin position="535"/>
        <end position="667"/>
    </location>
</feature>
<gene>
    <name evidence="10" type="ORF">CIK84_04075</name>
</gene>
<feature type="domain" description="SSD" evidence="9">
    <location>
        <begin position="200"/>
        <end position="329"/>
    </location>
</feature>
<evidence type="ECO:0000256" key="4">
    <source>
        <dbReference type="ARBA" id="ARBA00022692"/>
    </source>
</evidence>
<feature type="transmembrane region" description="Helical" evidence="8">
    <location>
        <begin position="272"/>
        <end position="297"/>
    </location>
</feature>
<name>A0A2N7S3S8_9MICC</name>